<proteinExistence type="predicted"/>
<dbReference type="GO" id="GO:0004620">
    <property type="term" value="F:phospholipase activity"/>
    <property type="evidence" value="ECO:0007669"/>
    <property type="project" value="TreeGrafter"/>
</dbReference>
<dbReference type="SUPFAM" id="SSF52151">
    <property type="entry name" value="FabD/lysophospholipase-like"/>
    <property type="match status" value="1"/>
</dbReference>
<evidence type="ECO:0000313" key="6">
    <source>
        <dbReference type="EMBL" id="QHT26858.1"/>
    </source>
</evidence>
<dbReference type="PROSITE" id="PS51635">
    <property type="entry name" value="PNPLA"/>
    <property type="match status" value="1"/>
</dbReference>
<dbReference type="InterPro" id="IPR002641">
    <property type="entry name" value="PNPLA_dom"/>
</dbReference>
<evidence type="ECO:0000256" key="4">
    <source>
        <dbReference type="SAM" id="Phobius"/>
    </source>
</evidence>
<keyword evidence="4" id="KW-0812">Transmembrane</keyword>
<evidence type="ECO:0000259" key="5">
    <source>
        <dbReference type="PROSITE" id="PS51635"/>
    </source>
</evidence>
<dbReference type="InterPro" id="IPR016035">
    <property type="entry name" value="Acyl_Trfase/lysoPLipase"/>
</dbReference>
<evidence type="ECO:0000256" key="2">
    <source>
        <dbReference type="ARBA" id="ARBA00022963"/>
    </source>
</evidence>
<feature type="domain" description="PNPLA" evidence="5">
    <location>
        <begin position="5"/>
        <end position="183"/>
    </location>
</feature>
<evidence type="ECO:0000256" key="3">
    <source>
        <dbReference type="ARBA" id="ARBA00023098"/>
    </source>
</evidence>
<dbReference type="AlphaFoldDB" id="A0A6C0ED76"/>
<dbReference type="GO" id="GO:0016020">
    <property type="term" value="C:membrane"/>
    <property type="evidence" value="ECO:0007669"/>
    <property type="project" value="TreeGrafter"/>
</dbReference>
<accession>A0A6C0ED76</accession>
<evidence type="ECO:0000256" key="1">
    <source>
        <dbReference type="ARBA" id="ARBA00022801"/>
    </source>
</evidence>
<dbReference type="PANTHER" id="PTHR24185">
    <property type="entry name" value="CALCIUM-INDEPENDENT PHOSPHOLIPASE A2-GAMMA"/>
    <property type="match status" value="1"/>
</dbReference>
<keyword evidence="2" id="KW-0442">Lipid degradation</keyword>
<name>A0A6C0ED76_9ZZZZ</name>
<dbReference type="PANTHER" id="PTHR24185:SF1">
    <property type="entry name" value="CALCIUM-INDEPENDENT PHOSPHOLIPASE A2-GAMMA"/>
    <property type="match status" value="1"/>
</dbReference>
<keyword evidence="1" id="KW-0378">Hydrolase</keyword>
<keyword evidence="4" id="KW-0472">Membrane</keyword>
<keyword evidence="4" id="KW-1133">Transmembrane helix</keyword>
<dbReference type="Pfam" id="PF01734">
    <property type="entry name" value="Patatin"/>
    <property type="match status" value="1"/>
</dbReference>
<protein>
    <recommendedName>
        <fullName evidence="5">PNPLA domain-containing protein</fullName>
    </recommendedName>
</protein>
<dbReference type="GO" id="GO:0006631">
    <property type="term" value="P:fatty acid metabolic process"/>
    <property type="evidence" value="ECO:0007669"/>
    <property type="project" value="TreeGrafter"/>
</dbReference>
<dbReference type="GO" id="GO:0016042">
    <property type="term" value="P:lipid catabolic process"/>
    <property type="evidence" value="ECO:0007669"/>
    <property type="project" value="UniProtKB-KW"/>
</dbReference>
<sequence length="299" mass="34768">MKKLLNIDGGGVKVYLTLHVLKYIEKKTNKKIIDLFDFFSGVSVSSLILSFLLLSYSVDELIIFIKKMSRNIFYRSNFYTLVSAFGILRSKYLDSNIDTELKNFLDNKKFSEIDKPLLILTYDLNSNKPIYYKNYEDINNDIPLWKIIRGSISAPSYFKPFALDDKILIDGGIVSNNLSDLIINEAINYYDENEIFYQLSLGTGLYLPKNKRSPSGLLSWSNLILYTIFNASSEYQLDLLKNQNKIDNLKYFHRLNFILDEPIELDDYTAFDKMDLIFNKWLDNNSTILDKICDELLSI</sequence>
<keyword evidence="3" id="KW-0443">Lipid metabolism</keyword>
<feature type="transmembrane region" description="Helical" evidence="4">
    <location>
        <begin position="35"/>
        <end position="58"/>
    </location>
</feature>
<dbReference type="CDD" id="cd07199">
    <property type="entry name" value="Pat17_PNPLA8_PNPLA9_like"/>
    <property type="match status" value="1"/>
</dbReference>
<organism evidence="6">
    <name type="scientific">viral metagenome</name>
    <dbReference type="NCBI Taxonomy" id="1070528"/>
    <lineage>
        <taxon>unclassified sequences</taxon>
        <taxon>metagenomes</taxon>
        <taxon>organismal metagenomes</taxon>
    </lineage>
</organism>
<dbReference type="Gene3D" id="3.40.1090.10">
    <property type="entry name" value="Cytosolic phospholipase A2 catalytic domain"/>
    <property type="match status" value="1"/>
</dbReference>
<dbReference type="EMBL" id="MN739803">
    <property type="protein sequence ID" value="QHT26858.1"/>
    <property type="molecule type" value="Genomic_DNA"/>
</dbReference>
<reference evidence="6" key="1">
    <citation type="journal article" date="2020" name="Nature">
        <title>Giant virus diversity and host interactions through global metagenomics.</title>
        <authorList>
            <person name="Schulz F."/>
            <person name="Roux S."/>
            <person name="Paez-Espino D."/>
            <person name="Jungbluth S."/>
            <person name="Walsh D.A."/>
            <person name="Denef V.J."/>
            <person name="McMahon K.D."/>
            <person name="Konstantinidis K.T."/>
            <person name="Eloe-Fadrosh E.A."/>
            <person name="Kyrpides N.C."/>
            <person name="Woyke T."/>
        </authorList>
    </citation>
    <scope>NUCLEOTIDE SEQUENCE</scope>
    <source>
        <strain evidence="6">GVMAG-M-3300023179-2</strain>
    </source>
</reference>